<comment type="subcellular location">
    <subcellularLocation>
        <location evidence="1 7">Cell membrane</location>
        <topology evidence="1 7">Multi-pass membrane protein</topology>
    </subcellularLocation>
</comment>
<comment type="caution">
    <text evidence="9">The sequence shown here is derived from an EMBL/GenBank/DDBJ whole genome shotgun (WGS) entry which is preliminary data.</text>
</comment>
<evidence type="ECO:0000256" key="3">
    <source>
        <dbReference type="ARBA" id="ARBA00022475"/>
    </source>
</evidence>
<gene>
    <name evidence="9" type="ORF">XYCOK13_33720</name>
</gene>
<feature type="transmembrane region" description="Helical" evidence="7">
    <location>
        <begin position="149"/>
        <end position="171"/>
    </location>
</feature>
<keyword evidence="10" id="KW-1185">Reference proteome</keyword>
<dbReference type="Pfam" id="PF00528">
    <property type="entry name" value="BPD_transp_1"/>
    <property type="match status" value="1"/>
</dbReference>
<evidence type="ECO:0000313" key="10">
    <source>
        <dbReference type="Proteomes" id="UP000677918"/>
    </source>
</evidence>
<dbReference type="EMBL" id="BOVK01000051">
    <property type="protein sequence ID" value="GIQ70548.1"/>
    <property type="molecule type" value="Genomic_DNA"/>
</dbReference>
<organism evidence="9 10">
    <name type="scientific">Xylanibacillus composti</name>
    <dbReference type="NCBI Taxonomy" id="1572762"/>
    <lineage>
        <taxon>Bacteria</taxon>
        <taxon>Bacillati</taxon>
        <taxon>Bacillota</taxon>
        <taxon>Bacilli</taxon>
        <taxon>Bacillales</taxon>
        <taxon>Paenibacillaceae</taxon>
        <taxon>Xylanibacillus</taxon>
    </lineage>
</organism>
<keyword evidence="4 7" id="KW-0812">Transmembrane</keyword>
<evidence type="ECO:0000256" key="7">
    <source>
        <dbReference type="RuleBase" id="RU363032"/>
    </source>
</evidence>
<evidence type="ECO:0000256" key="1">
    <source>
        <dbReference type="ARBA" id="ARBA00004651"/>
    </source>
</evidence>
<accession>A0A8J4H8E6</accession>
<feature type="transmembrane region" description="Helical" evidence="7">
    <location>
        <begin position="84"/>
        <end position="106"/>
    </location>
</feature>
<dbReference type="InterPro" id="IPR035906">
    <property type="entry name" value="MetI-like_sf"/>
</dbReference>
<sequence length="288" mass="32394">MTPKNEKTGKIVGKHTLGDFVIRGALLIYGLIVLFPLIWVMYTSFKTSREFYENPWGLPETFSFENYVNAWHSAKIGTYFSNSILVTAGMVVLTLILSSMLAYILSRFTFTGRNIIQSLIIAGLLVPSVLGTIPVFTLMKSLGLTNSHLGLIIVYTAYAMPFSVFVLIGFFKSIPRDMEEAGMIDGASHYRIFRSIMFPLARPGVITISIFNFLWYWNEYAFALTLLSSETKRTLPLGLAFLTTSQRYKTEWGELFAGVIIIMIPVVLVYILFQRKLISGLNTGAVKE</sequence>
<dbReference type="PANTHER" id="PTHR43744:SF8">
    <property type="entry name" value="SN-GLYCEROL-3-PHOSPHATE TRANSPORT SYSTEM PERMEASE PROTEIN UGPE"/>
    <property type="match status" value="1"/>
</dbReference>
<dbReference type="CDD" id="cd06261">
    <property type="entry name" value="TM_PBP2"/>
    <property type="match status" value="1"/>
</dbReference>
<keyword evidence="6 7" id="KW-0472">Membrane</keyword>
<evidence type="ECO:0000256" key="4">
    <source>
        <dbReference type="ARBA" id="ARBA00022692"/>
    </source>
</evidence>
<dbReference type="SUPFAM" id="SSF161098">
    <property type="entry name" value="MetI-like"/>
    <property type="match status" value="1"/>
</dbReference>
<feature type="transmembrane region" description="Helical" evidence="7">
    <location>
        <begin position="20"/>
        <end position="42"/>
    </location>
</feature>
<feature type="transmembrane region" description="Helical" evidence="7">
    <location>
        <begin position="255"/>
        <end position="273"/>
    </location>
</feature>
<evidence type="ECO:0000256" key="5">
    <source>
        <dbReference type="ARBA" id="ARBA00022989"/>
    </source>
</evidence>
<evidence type="ECO:0000259" key="8">
    <source>
        <dbReference type="PROSITE" id="PS50928"/>
    </source>
</evidence>
<dbReference type="GO" id="GO:0055085">
    <property type="term" value="P:transmembrane transport"/>
    <property type="evidence" value="ECO:0007669"/>
    <property type="project" value="InterPro"/>
</dbReference>
<keyword evidence="3" id="KW-1003">Cell membrane</keyword>
<evidence type="ECO:0000256" key="2">
    <source>
        <dbReference type="ARBA" id="ARBA00022448"/>
    </source>
</evidence>
<dbReference type="GO" id="GO:0005886">
    <property type="term" value="C:plasma membrane"/>
    <property type="evidence" value="ECO:0007669"/>
    <property type="project" value="UniProtKB-SubCell"/>
</dbReference>
<evidence type="ECO:0000313" key="9">
    <source>
        <dbReference type="EMBL" id="GIQ70548.1"/>
    </source>
</evidence>
<evidence type="ECO:0000256" key="6">
    <source>
        <dbReference type="ARBA" id="ARBA00023136"/>
    </source>
</evidence>
<dbReference type="Gene3D" id="1.10.3720.10">
    <property type="entry name" value="MetI-like"/>
    <property type="match status" value="1"/>
</dbReference>
<proteinExistence type="inferred from homology"/>
<name>A0A8J4H8E6_9BACL</name>
<feature type="domain" description="ABC transmembrane type-1" evidence="8">
    <location>
        <begin position="80"/>
        <end position="273"/>
    </location>
</feature>
<protein>
    <submittedName>
        <fullName evidence="9">Sugar ABC transporter permease</fullName>
    </submittedName>
</protein>
<dbReference type="PROSITE" id="PS50928">
    <property type="entry name" value="ABC_TM1"/>
    <property type="match status" value="1"/>
</dbReference>
<comment type="similarity">
    <text evidence="7">Belongs to the binding-protein-dependent transport system permease family.</text>
</comment>
<dbReference type="AlphaFoldDB" id="A0A8J4H8E6"/>
<reference evidence="9" key="1">
    <citation type="submission" date="2021-04" db="EMBL/GenBank/DDBJ databases">
        <title>Draft genome sequence of Xylanibacillus composti strain K13.</title>
        <authorList>
            <person name="Uke A."/>
            <person name="Chhe C."/>
            <person name="Baramee S."/>
            <person name="Kosugi A."/>
        </authorList>
    </citation>
    <scope>NUCLEOTIDE SEQUENCE</scope>
    <source>
        <strain evidence="9">K13</strain>
    </source>
</reference>
<dbReference type="RefSeq" id="WP_213413368.1">
    <property type="nucleotide sequence ID" value="NZ_BOVK01000051.1"/>
</dbReference>
<feature type="transmembrane region" description="Helical" evidence="7">
    <location>
        <begin position="118"/>
        <end position="137"/>
    </location>
</feature>
<feature type="transmembrane region" description="Helical" evidence="7">
    <location>
        <begin position="192"/>
        <end position="217"/>
    </location>
</feature>
<dbReference type="PANTHER" id="PTHR43744">
    <property type="entry name" value="ABC TRANSPORTER PERMEASE PROTEIN MG189-RELATED-RELATED"/>
    <property type="match status" value="1"/>
</dbReference>
<dbReference type="InterPro" id="IPR000515">
    <property type="entry name" value="MetI-like"/>
</dbReference>
<dbReference type="Proteomes" id="UP000677918">
    <property type="component" value="Unassembled WGS sequence"/>
</dbReference>
<keyword evidence="2 7" id="KW-0813">Transport</keyword>
<keyword evidence="5 7" id="KW-1133">Transmembrane helix</keyword>